<name>A0A7Y9IAW0_9ACTN</name>
<keyword evidence="1" id="KW-0732">Signal</keyword>
<sequence length="192" mass="19556">MPSSVPFASLSSATRPRRLARAGAAMILAAALSLAAGCGFDVQTNRPYTPGEGINANVGPRSEPVGVRNLLIVSKEPGQGFVSASLTATRDDVLQRITGRAYRADGSAGTPLAATLPAPVTVEAGTLTVLTSERLIEVTGDDLRAGLEAELTLTFATAGEVTLRVPVVTADDPQFATISPSPSASPSPTASN</sequence>
<comment type="caution">
    <text evidence="2">The sequence shown here is derived from an EMBL/GenBank/DDBJ whole genome shotgun (WGS) entry which is preliminary data.</text>
</comment>
<evidence type="ECO:0000313" key="3">
    <source>
        <dbReference type="Proteomes" id="UP000569914"/>
    </source>
</evidence>
<organism evidence="2 3">
    <name type="scientific">Microlunatus parietis</name>
    <dbReference type="NCBI Taxonomy" id="682979"/>
    <lineage>
        <taxon>Bacteria</taxon>
        <taxon>Bacillati</taxon>
        <taxon>Actinomycetota</taxon>
        <taxon>Actinomycetes</taxon>
        <taxon>Propionibacteriales</taxon>
        <taxon>Propionibacteriaceae</taxon>
        <taxon>Microlunatus</taxon>
    </lineage>
</organism>
<reference evidence="2 3" key="1">
    <citation type="submission" date="2020-07" db="EMBL/GenBank/DDBJ databases">
        <title>Sequencing the genomes of 1000 actinobacteria strains.</title>
        <authorList>
            <person name="Klenk H.-P."/>
        </authorList>
    </citation>
    <scope>NUCLEOTIDE SEQUENCE [LARGE SCALE GENOMIC DNA]</scope>
    <source>
        <strain evidence="2 3">DSM 22083</strain>
    </source>
</reference>
<accession>A0A7Y9IAW0</accession>
<feature type="chain" id="PRO_5038820405" description="Copper(I)-binding protein" evidence="1">
    <location>
        <begin position="36"/>
        <end position="192"/>
    </location>
</feature>
<gene>
    <name evidence="2" type="ORF">BKA15_004629</name>
</gene>
<protein>
    <recommendedName>
        <fullName evidence="4">Copper(I)-binding protein</fullName>
    </recommendedName>
</protein>
<dbReference type="RefSeq" id="WP_179754698.1">
    <property type="nucleotide sequence ID" value="NZ_JACCBU010000001.1"/>
</dbReference>
<dbReference type="AlphaFoldDB" id="A0A7Y9IAW0"/>
<proteinExistence type="predicted"/>
<dbReference type="Proteomes" id="UP000569914">
    <property type="component" value="Unassembled WGS sequence"/>
</dbReference>
<keyword evidence="3" id="KW-1185">Reference proteome</keyword>
<evidence type="ECO:0008006" key="4">
    <source>
        <dbReference type="Google" id="ProtNLM"/>
    </source>
</evidence>
<dbReference type="EMBL" id="JACCBU010000001">
    <property type="protein sequence ID" value="NYE73300.1"/>
    <property type="molecule type" value="Genomic_DNA"/>
</dbReference>
<evidence type="ECO:0000313" key="2">
    <source>
        <dbReference type="EMBL" id="NYE73300.1"/>
    </source>
</evidence>
<evidence type="ECO:0000256" key="1">
    <source>
        <dbReference type="SAM" id="SignalP"/>
    </source>
</evidence>
<feature type="signal peptide" evidence="1">
    <location>
        <begin position="1"/>
        <end position="35"/>
    </location>
</feature>